<protein>
    <submittedName>
        <fullName evidence="1">Uncharacterized protein</fullName>
    </submittedName>
</protein>
<reference evidence="1 2" key="1">
    <citation type="submission" date="2019-12" db="EMBL/GenBank/DDBJ databases">
        <title>Nesterenkonia muleiensis sp. nov., a novel actinobacterium isolated from sap of Populus euphratica.</title>
        <authorList>
            <person name="Wang R."/>
        </authorList>
    </citation>
    <scope>NUCLEOTIDE SEQUENCE [LARGE SCALE GENOMIC DNA]</scope>
    <source>
        <strain evidence="1 2">F10</strain>
    </source>
</reference>
<evidence type="ECO:0000313" key="1">
    <source>
        <dbReference type="EMBL" id="MVT27026.1"/>
    </source>
</evidence>
<comment type="caution">
    <text evidence="1">The sequence shown here is derived from an EMBL/GenBank/DDBJ whole genome shotgun (WGS) entry which is preliminary data.</text>
</comment>
<dbReference type="Proteomes" id="UP000460157">
    <property type="component" value="Unassembled WGS sequence"/>
</dbReference>
<evidence type="ECO:0000313" key="2">
    <source>
        <dbReference type="Proteomes" id="UP000460157"/>
    </source>
</evidence>
<dbReference type="RefSeq" id="WP_157324579.1">
    <property type="nucleotide sequence ID" value="NZ_BMFX01000021.1"/>
</dbReference>
<name>A0A7K1UKS0_9MICC</name>
<gene>
    <name evidence="1" type="ORF">GNZ21_11765</name>
</gene>
<keyword evidence="2" id="KW-1185">Reference proteome</keyword>
<dbReference type="EMBL" id="WRPM01000085">
    <property type="protein sequence ID" value="MVT27026.1"/>
    <property type="molecule type" value="Genomic_DNA"/>
</dbReference>
<sequence length="148" mass="15065">MAFVLAGGFELVEDLVQYVFDPSGLFRGEAVAGVVALDLLLDSLGEDRRPGAPGGFAASSGAGEVFVLVAVASGGTFKHQLGPAGAVDRSFQVVVVFLCSVTDLVLRVQSGLDPVPGLLIDQRSVTALVGDALEGDDALVVGVGEHTV</sequence>
<organism evidence="1 2">
    <name type="scientific">Nesterenkonia alkaliphila</name>
    <dbReference type="NCBI Taxonomy" id="1463631"/>
    <lineage>
        <taxon>Bacteria</taxon>
        <taxon>Bacillati</taxon>
        <taxon>Actinomycetota</taxon>
        <taxon>Actinomycetes</taxon>
        <taxon>Micrococcales</taxon>
        <taxon>Micrococcaceae</taxon>
        <taxon>Nesterenkonia</taxon>
    </lineage>
</organism>
<dbReference type="AlphaFoldDB" id="A0A7K1UKS0"/>
<proteinExistence type="predicted"/>
<accession>A0A7K1UKS0</accession>